<comment type="caution">
    <text evidence="5">The sequence shown here is derived from an EMBL/GenBank/DDBJ whole genome shotgun (WGS) entry which is preliminary data.</text>
</comment>
<evidence type="ECO:0000259" key="3">
    <source>
        <dbReference type="SMART" id="SM00458"/>
    </source>
</evidence>
<dbReference type="EMBL" id="JACMSE010000022">
    <property type="protein sequence ID" value="MBC2890755.1"/>
    <property type="molecule type" value="Genomic_DNA"/>
</dbReference>
<dbReference type="SUPFAM" id="SSF53187">
    <property type="entry name" value="Zn-dependent exopeptidases"/>
    <property type="match status" value="1"/>
</dbReference>
<feature type="domain" description="Ricin B lectin" evidence="3">
    <location>
        <begin position="106"/>
        <end position="245"/>
    </location>
</feature>
<dbReference type="CDD" id="cd00161">
    <property type="entry name" value="beta-trefoil_Ricin-like"/>
    <property type="match status" value="5"/>
</dbReference>
<dbReference type="GO" id="GO:0008745">
    <property type="term" value="F:N-acetylmuramoyl-L-alanine amidase activity"/>
    <property type="evidence" value="ECO:0007669"/>
    <property type="project" value="InterPro"/>
</dbReference>
<proteinExistence type="predicted"/>
<evidence type="ECO:0000256" key="1">
    <source>
        <dbReference type="ARBA" id="ARBA00022801"/>
    </source>
</evidence>
<dbReference type="PROSITE" id="PS50231">
    <property type="entry name" value="RICIN_B_LECTIN"/>
    <property type="match status" value="3"/>
</dbReference>
<dbReference type="Gene3D" id="2.80.10.50">
    <property type="match status" value="6"/>
</dbReference>
<feature type="signal peptide" evidence="2">
    <location>
        <begin position="1"/>
        <end position="24"/>
    </location>
</feature>
<feature type="domain" description="MurNAc-LAA" evidence="4">
    <location>
        <begin position="762"/>
        <end position="862"/>
    </location>
</feature>
<dbReference type="PANTHER" id="PTHR30404">
    <property type="entry name" value="N-ACETYLMURAMOYL-L-ALANINE AMIDASE"/>
    <property type="match status" value="1"/>
</dbReference>
<feature type="domain" description="Ricin B lectin" evidence="3">
    <location>
        <begin position="545"/>
        <end position="683"/>
    </location>
</feature>
<dbReference type="Proteomes" id="UP000587396">
    <property type="component" value="Unassembled WGS sequence"/>
</dbReference>
<evidence type="ECO:0000313" key="5">
    <source>
        <dbReference type="EMBL" id="MBC2890755.1"/>
    </source>
</evidence>
<evidence type="ECO:0000259" key="4">
    <source>
        <dbReference type="SMART" id="SM00646"/>
    </source>
</evidence>
<dbReference type="Pfam" id="PF01520">
    <property type="entry name" value="Amidase_3"/>
    <property type="match status" value="1"/>
</dbReference>
<keyword evidence="1" id="KW-0378">Hydrolase</keyword>
<dbReference type="RefSeq" id="WP_185906405.1">
    <property type="nucleotide sequence ID" value="NZ_JACMSE010000022.1"/>
</dbReference>
<reference evidence="5 6" key="1">
    <citation type="submission" date="2020-08" db="EMBL/GenBank/DDBJ databases">
        <authorList>
            <person name="Liu C."/>
            <person name="Sun Q."/>
        </authorList>
    </citation>
    <scope>NUCLEOTIDE SEQUENCE [LARGE SCALE GENOMIC DNA]</scope>
    <source>
        <strain evidence="5 6">N22</strain>
    </source>
</reference>
<sequence length="872" mass="94574">MGSKLLKILVAIMLSGVVSTQAHAAEIDLGLSADVESSIADNLDKHNERGSSDEEILSAGSEIGDKDILDASSGMEVEEVLEEPGKVERSTEDELADNRPEKVIPVDFYALQSWMNTDYVVDTAFASEENGAEILLWKNENNPWQRFEIQYDNEGYFILQNCETGGVLDIEGASDAPGTRIVQWERNGGKNQKWRAVNNSDGSISVLSAYDGLALSVEGDKAENGSPLVICEVDANSKAQRFRFEAFSVPASERIVADGVYTVSSRAARNIVLDVAGDHLSNGANVLVRENAGQPSQRFYFKWVDGYYEIACLASGKVLDIEASSRKRGANVDQWERNGGMNQRWVLVRVEDDAFALISPMNGYCLDLAGGQVLDGINAQMWPVNRGDNQAFAFEVAASIDSGVYSIASSLDRSKVLDIAWGLTDDGAQVDLWDNNCNPWQKFLVEYCNDGTYLIKSVNSAKPIGVKKMEGVGDPVTLLSGNANECHWVFVPSDNGEWNIVSAETGLLLDVSWGSAVNGQDICVWSNNGGPNQRFLIESANTIEDGYYTISSSLNPTFALDVEAASKLSGANLGLWGLNGVDWQKFRITNKGNGYVSLTSFESGKVLDVEGASTLPESNVLQWDFTGADNQLWIIEPLGENSYAFASKQTGMRMEVQEGAAFNGANICVNTARGSSAQGFSINRINAFKVYLDAGHGPDGDGRGSFDSGALGNGYSEYYLTVELVNMIDSILKTKYGLKTFKNIDGGWYVYRHGEAVAEGCTTLVSIHFNSSNSVFATGTESYIHNYNASPGSSALQGIVHQYLVKGTGLFDRGKKKAELAVCGGRLPAVLCEIAFISNYSDILNYQNRKWLIAESIAEGIAEASTNTACAY</sequence>
<dbReference type="Pfam" id="PF14200">
    <property type="entry name" value="RicinB_lectin_2"/>
    <property type="match status" value="6"/>
</dbReference>
<dbReference type="SMART" id="SM00458">
    <property type="entry name" value="RICIN"/>
    <property type="match status" value="4"/>
</dbReference>
<name>A0A842JM17_9ACTN</name>
<dbReference type="GO" id="GO:0009253">
    <property type="term" value="P:peptidoglycan catabolic process"/>
    <property type="evidence" value="ECO:0007669"/>
    <property type="project" value="InterPro"/>
</dbReference>
<keyword evidence="2" id="KW-0732">Signal</keyword>
<gene>
    <name evidence="5" type="ORF">H7313_15600</name>
</gene>
<dbReference type="InterPro" id="IPR002508">
    <property type="entry name" value="MurNAc-LAA_cat"/>
</dbReference>
<keyword evidence="6" id="KW-1185">Reference proteome</keyword>
<dbReference type="Gene3D" id="3.40.630.40">
    <property type="entry name" value="Zn-dependent exopeptidases"/>
    <property type="match status" value="1"/>
</dbReference>
<feature type="domain" description="Ricin B lectin" evidence="3">
    <location>
        <begin position="258"/>
        <end position="395"/>
    </location>
</feature>
<dbReference type="InterPro" id="IPR050695">
    <property type="entry name" value="N-acetylmuramoyl_amidase_3"/>
</dbReference>
<dbReference type="GO" id="GO:0030288">
    <property type="term" value="C:outer membrane-bounded periplasmic space"/>
    <property type="evidence" value="ECO:0007669"/>
    <property type="project" value="TreeGrafter"/>
</dbReference>
<organism evidence="5 6">
    <name type="scientific">Gordonibacter massiliensis</name>
    <name type="common">ex Traore et al. 2017</name>
    <dbReference type="NCBI Taxonomy" id="1841863"/>
    <lineage>
        <taxon>Bacteria</taxon>
        <taxon>Bacillati</taxon>
        <taxon>Actinomycetota</taxon>
        <taxon>Coriobacteriia</taxon>
        <taxon>Eggerthellales</taxon>
        <taxon>Eggerthellaceae</taxon>
        <taxon>Gordonibacter</taxon>
    </lineage>
</organism>
<dbReference type="AlphaFoldDB" id="A0A842JM17"/>
<evidence type="ECO:0000256" key="2">
    <source>
        <dbReference type="SAM" id="SignalP"/>
    </source>
</evidence>
<dbReference type="CDD" id="cd02696">
    <property type="entry name" value="MurNAc-LAA"/>
    <property type="match status" value="1"/>
</dbReference>
<dbReference type="SUPFAM" id="SSF50370">
    <property type="entry name" value="Ricin B-like lectins"/>
    <property type="match status" value="4"/>
</dbReference>
<accession>A0A842JM17</accession>
<dbReference type="SMART" id="SM00646">
    <property type="entry name" value="Ami_3"/>
    <property type="match status" value="1"/>
</dbReference>
<feature type="domain" description="Ricin B lectin" evidence="3">
    <location>
        <begin position="402"/>
        <end position="538"/>
    </location>
</feature>
<dbReference type="InterPro" id="IPR000772">
    <property type="entry name" value="Ricin_B_lectin"/>
</dbReference>
<feature type="chain" id="PRO_5032482747" evidence="2">
    <location>
        <begin position="25"/>
        <end position="872"/>
    </location>
</feature>
<dbReference type="InterPro" id="IPR035992">
    <property type="entry name" value="Ricin_B-like_lectins"/>
</dbReference>
<dbReference type="PANTHER" id="PTHR30404:SF0">
    <property type="entry name" value="N-ACETYLMURAMOYL-L-ALANINE AMIDASE AMIC"/>
    <property type="match status" value="1"/>
</dbReference>
<evidence type="ECO:0000313" key="6">
    <source>
        <dbReference type="Proteomes" id="UP000587396"/>
    </source>
</evidence>
<protein>
    <submittedName>
        <fullName evidence="5">RICIN domain-containing protein</fullName>
    </submittedName>
</protein>